<gene>
    <name evidence="2" type="ORF">SAMN05443638_12225</name>
</gene>
<protein>
    <recommendedName>
        <fullName evidence="4">DUF2953 domain-containing protein</fullName>
    </recommendedName>
</protein>
<keyword evidence="3" id="KW-1185">Reference proteome</keyword>
<keyword evidence="1" id="KW-0812">Transmembrane</keyword>
<dbReference type="STRING" id="1533.SAMN05443638_12225"/>
<evidence type="ECO:0008006" key="4">
    <source>
        <dbReference type="Google" id="ProtNLM"/>
    </source>
</evidence>
<sequence length="187" mass="22375">MGLILIFLLILLLIPIKIKFLFLYNNNNLEVRLSIFNKIFYLSSSWQKYVKSVIYNFKFKEHKRKYNGKLTNKLNNLNKKKLIYSLINNPFKPKLHSEISMAYNIENMAIEAISFGYIYQVLALIHNYLSLIFNYKIDNQQIKPLFKEENYLYFSFESILYVNFAKTIYMLFLILKSFNKGEKKVGK</sequence>
<evidence type="ECO:0000313" key="2">
    <source>
        <dbReference type="EMBL" id="SHE98758.1"/>
    </source>
</evidence>
<dbReference type="RefSeq" id="WP_072896944.1">
    <property type="nucleotide sequence ID" value="NZ_FQVM01000022.1"/>
</dbReference>
<proteinExistence type="predicted"/>
<organism evidence="2 3">
    <name type="scientific">Clostridium fallax</name>
    <dbReference type="NCBI Taxonomy" id="1533"/>
    <lineage>
        <taxon>Bacteria</taxon>
        <taxon>Bacillati</taxon>
        <taxon>Bacillota</taxon>
        <taxon>Clostridia</taxon>
        <taxon>Eubacteriales</taxon>
        <taxon>Clostridiaceae</taxon>
        <taxon>Clostridium</taxon>
    </lineage>
</organism>
<keyword evidence="1" id="KW-1133">Transmembrane helix</keyword>
<evidence type="ECO:0000256" key="1">
    <source>
        <dbReference type="SAM" id="Phobius"/>
    </source>
</evidence>
<name>A0A1M4XZA4_9CLOT</name>
<dbReference type="Proteomes" id="UP000184035">
    <property type="component" value="Unassembled WGS sequence"/>
</dbReference>
<dbReference type="AlphaFoldDB" id="A0A1M4XZA4"/>
<feature type="transmembrane region" description="Helical" evidence="1">
    <location>
        <begin position="151"/>
        <end position="175"/>
    </location>
</feature>
<reference evidence="2 3" key="1">
    <citation type="submission" date="2016-11" db="EMBL/GenBank/DDBJ databases">
        <authorList>
            <person name="Jaros S."/>
            <person name="Januszkiewicz K."/>
            <person name="Wedrychowicz H."/>
        </authorList>
    </citation>
    <scope>NUCLEOTIDE SEQUENCE [LARGE SCALE GENOMIC DNA]</scope>
    <source>
        <strain evidence="2 3">DSM 2631</strain>
    </source>
</reference>
<dbReference type="EMBL" id="FQVM01000022">
    <property type="protein sequence ID" value="SHE98758.1"/>
    <property type="molecule type" value="Genomic_DNA"/>
</dbReference>
<evidence type="ECO:0000313" key="3">
    <source>
        <dbReference type="Proteomes" id="UP000184035"/>
    </source>
</evidence>
<accession>A0A1M4XZA4</accession>
<keyword evidence="1" id="KW-0472">Membrane</keyword>